<dbReference type="Proteomes" id="UP000799436">
    <property type="component" value="Unassembled WGS sequence"/>
</dbReference>
<accession>A0A6G1LBP5</accession>
<feature type="non-terminal residue" evidence="1">
    <location>
        <position position="297"/>
    </location>
</feature>
<dbReference type="EMBL" id="ML995826">
    <property type="protein sequence ID" value="KAF2770361.1"/>
    <property type="molecule type" value="Genomic_DNA"/>
</dbReference>
<gene>
    <name evidence="1" type="ORF">EJ03DRAFT_326493</name>
</gene>
<keyword evidence="2" id="KW-1185">Reference proteome</keyword>
<protein>
    <submittedName>
        <fullName evidence="1">Uncharacterized protein</fullName>
    </submittedName>
</protein>
<evidence type="ECO:0000313" key="2">
    <source>
        <dbReference type="Proteomes" id="UP000799436"/>
    </source>
</evidence>
<proteinExistence type="predicted"/>
<sequence>MSAFLDKLPIQSRLQIYTEVLRSDHSHLEHNQAYSLDLDSKDLLDISILCANHQVYAEALPILYEANKIIVHPYDLCSHVTKGSKLDACNAAFLRHAVVHPRPPHMIWAGGLKSCRCGVRDVDDQVKLVEHFDRSDFPRLKSVTFLVEPECTTMGSIQSSLTEAGMRASFSGVWRLQVTSPDMVGTAFTFKSEYIAAAWDWAVDLIRARPGLDPDEVLTEAQLDELLNPSSSHTARSSITPSISVQLRSKKIGQRREVVDWETVILACSLRFEWLQQEEAWNSETFAMWTADSMGDF</sequence>
<reference evidence="1" key="1">
    <citation type="journal article" date="2020" name="Stud. Mycol.">
        <title>101 Dothideomycetes genomes: a test case for predicting lifestyles and emergence of pathogens.</title>
        <authorList>
            <person name="Haridas S."/>
            <person name="Albert R."/>
            <person name="Binder M."/>
            <person name="Bloem J."/>
            <person name="Labutti K."/>
            <person name="Salamov A."/>
            <person name="Andreopoulos B."/>
            <person name="Baker S."/>
            <person name="Barry K."/>
            <person name="Bills G."/>
            <person name="Bluhm B."/>
            <person name="Cannon C."/>
            <person name="Castanera R."/>
            <person name="Culley D."/>
            <person name="Daum C."/>
            <person name="Ezra D."/>
            <person name="Gonzalez J."/>
            <person name="Henrissat B."/>
            <person name="Kuo A."/>
            <person name="Liang C."/>
            <person name="Lipzen A."/>
            <person name="Lutzoni F."/>
            <person name="Magnuson J."/>
            <person name="Mondo S."/>
            <person name="Nolan M."/>
            <person name="Ohm R."/>
            <person name="Pangilinan J."/>
            <person name="Park H.-J."/>
            <person name="Ramirez L."/>
            <person name="Alfaro M."/>
            <person name="Sun H."/>
            <person name="Tritt A."/>
            <person name="Yoshinaga Y."/>
            <person name="Zwiers L.-H."/>
            <person name="Turgeon B."/>
            <person name="Goodwin S."/>
            <person name="Spatafora J."/>
            <person name="Crous P."/>
            <person name="Grigoriev I."/>
        </authorList>
    </citation>
    <scope>NUCLEOTIDE SEQUENCE</scope>
    <source>
        <strain evidence="1">CBS 116005</strain>
    </source>
</reference>
<name>A0A6G1LBP5_9PEZI</name>
<organism evidence="1 2">
    <name type="scientific">Teratosphaeria nubilosa</name>
    <dbReference type="NCBI Taxonomy" id="161662"/>
    <lineage>
        <taxon>Eukaryota</taxon>
        <taxon>Fungi</taxon>
        <taxon>Dikarya</taxon>
        <taxon>Ascomycota</taxon>
        <taxon>Pezizomycotina</taxon>
        <taxon>Dothideomycetes</taxon>
        <taxon>Dothideomycetidae</taxon>
        <taxon>Mycosphaerellales</taxon>
        <taxon>Teratosphaeriaceae</taxon>
        <taxon>Teratosphaeria</taxon>
    </lineage>
</organism>
<evidence type="ECO:0000313" key="1">
    <source>
        <dbReference type="EMBL" id="KAF2770361.1"/>
    </source>
</evidence>
<dbReference type="AlphaFoldDB" id="A0A6G1LBP5"/>